<sequence length="95" mass="10453">MPLPDDVAQLLRDRPAEEIWLSVLPPATEFDAVARATGLTPIGRGWAEVGADGARQLLTTLLRIGIAHADEIMPEHRARRLAEEFISSFGEHDAR</sequence>
<evidence type="ECO:0000313" key="1">
    <source>
        <dbReference type="EMBL" id="MFC6424901.1"/>
    </source>
</evidence>
<reference evidence="2" key="1">
    <citation type="journal article" date="2019" name="Int. J. Syst. Evol. Microbiol.">
        <title>The Global Catalogue of Microorganisms (GCM) 10K type strain sequencing project: providing services to taxonomists for standard genome sequencing and annotation.</title>
        <authorList>
            <consortium name="The Broad Institute Genomics Platform"/>
            <consortium name="The Broad Institute Genome Sequencing Center for Infectious Disease"/>
            <person name="Wu L."/>
            <person name="Ma J."/>
        </authorList>
    </citation>
    <scope>NUCLEOTIDE SEQUENCE [LARGE SCALE GENOMIC DNA]</scope>
    <source>
        <strain evidence="2">CCUG 47105</strain>
    </source>
</reference>
<gene>
    <name evidence="1" type="ORF">ACFP71_08695</name>
</gene>
<dbReference type="EMBL" id="JBHSTM010000004">
    <property type="protein sequence ID" value="MFC6424901.1"/>
    <property type="molecule type" value="Genomic_DNA"/>
</dbReference>
<dbReference type="Proteomes" id="UP001596305">
    <property type="component" value="Unassembled WGS sequence"/>
</dbReference>
<keyword evidence="2" id="KW-1185">Reference proteome</keyword>
<proteinExistence type="predicted"/>
<comment type="caution">
    <text evidence="1">The sequence shown here is derived from an EMBL/GenBank/DDBJ whole genome shotgun (WGS) entry which is preliminary data.</text>
</comment>
<dbReference type="RefSeq" id="WP_204809090.1">
    <property type="nucleotide sequence ID" value="NZ_BAAAIY010000006.1"/>
</dbReference>
<organism evidence="1 2">
    <name type="scientific">Oerskovia paurometabola</name>
    <dbReference type="NCBI Taxonomy" id="162170"/>
    <lineage>
        <taxon>Bacteria</taxon>
        <taxon>Bacillati</taxon>
        <taxon>Actinomycetota</taxon>
        <taxon>Actinomycetes</taxon>
        <taxon>Micrococcales</taxon>
        <taxon>Cellulomonadaceae</taxon>
        <taxon>Oerskovia</taxon>
    </lineage>
</organism>
<protein>
    <submittedName>
        <fullName evidence="1">Uncharacterized protein</fullName>
    </submittedName>
</protein>
<evidence type="ECO:0000313" key="2">
    <source>
        <dbReference type="Proteomes" id="UP001596305"/>
    </source>
</evidence>
<name>A0ABW1X8Y7_9CELL</name>
<accession>A0ABW1X8Y7</accession>